<reference evidence="1 2" key="1">
    <citation type="journal article" date="2024" name="Proc. Natl. Acad. Sci. U.S.A.">
        <title>The evolutionary genomics of adaptation to stress in wild rhizobium bacteria.</title>
        <authorList>
            <person name="Kehlet-Delgado H."/>
            <person name="Montoya A.P."/>
            <person name="Jensen K.T."/>
            <person name="Wendlandt C.E."/>
            <person name="Dexheimer C."/>
            <person name="Roberts M."/>
            <person name="Torres Martinez L."/>
            <person name="Friesen M.L."/>
            <person name="Griffitts J.S."/>
            <person name="Porter S.S."/>
        </authorList>
    </citation>
    <scope>NUCLEOTIDE SEQUENCE [LARGE SCALE GENOMIC DNA]</scope>
    <source>
        <strain evidence="1 2">M0468</strain>
    </source>
</reference>
<proteinExistence type="predicted"/>
<comment type="caution">
    <text evidence="1">The sequence shown here is derived from an EMBL/GenBank/DDBJ whole genome shotgun (WGS) entry which is preliminary data.</text>
</comment>
<organism evidence="1 2">
    <name type="scientific">Mesorhizobium australicum</name>
    <dbReference type="NCBI Taxonomy" id="536018"/>
    <lineage>
        <taxon>Bacteria</taxon>
        <taxon>Pseudomonadati</taxon>
        <taxon>Pseudomonadota</taxon>
        <taxon>Alphaproteobacteria</taxon>
        <taxon>Hyphomicrobiales</taxon>
        <taxon>Phyllobacteriaceae</taxon>
        <taxon>Mesorhizobium</taxon>
    </lineage>
</organism>
<keyword evidence="1" id="KW-0489">Methyltransferase</keyword>
<protein>
    <submittedName>
        <fullName evidence="1">Methyltransferase domain-containing protein</fullName>
    </submittedName>
</protein>
<keyword evidence="1" id="KW-0808">Transferase</keyword>
<dbReference type="EMBL" id="JAMYRI010000001">
    <property type="protein sequence ID" value="MER9282729.1"/>
    <property type="molecule type" value="Genomic_DNA"/>
</dbReference>
<evidence type="ECO:0000313" key="2">
    <source>
        <dbReference type="Proteomes" id="UP001480082"/>
    </source>
</evidence>
<gene>
    <name evidence="1" type="ORF">NKI81_01945</name>
</gene>
<keyword evidence="2" id="KW-1185">Reference proteome</keyword>
<accession>A0ACC6SSM4</accession>
<sequence length="348" mass="37608">MPATKPKSAPRRTTIRSAVEDCMADGVCAEAVVARLALHLQTGIRAAELAKIVLEIIPANARDAERLQEIAGLLRRKPDVFATLRATGAAVRHTRDEGETGAAVVTRLASSFDAAAAISETASVQLASLGDEERLSATTDEVVAWLKQQDFSGTHRDILDIGCGIGRFEHALSNSFNRVIGIDISSRMISIASERCAALGNVELRQTSGLDLSEFDNGSFDCVLAVDSFPYLVLAGMAEGHFDEIARVLKRPGWLALLNYSYRGSLSWDRADIGRLAEAHQMRVVINGEKPFRSWDGEVFLLARGGGTLLRAASSDVEPEAPKSGTDPKEESMAPGGKKHRQREAAWR</sequence>
<evidence type="ECO:0000313" key="1">
    <source>
        <dbReference type="EMBL" id="MER9282729.1"/>
    </source>
</evidence>
<name>A0ACC6SSM4_9HYPH</name>
<dbReference type="Proteomes" id="UP001480082">
    <property type="component" value="Unassembled WGS sequence"/>
</dbReference>